<evidence type="ECO:0000313" key="1">
    <source>
        <dbReference type="EMBL" id="KAF8787494.1"/>
    </source>
</evidence>
<proteinExistence type="predicted"/>
<keyword evidence="2" id="KW-1185">Reference proteome</keyword>
<protein>
    <submittedName>
        <fullName evidence="1">Uncharacterized protein</fullName>
    </submittedName>
</protein>
<sequence length="149" mass="16984">MAANDARSGIDILPAALPLQASTQMWIWMIERSSNESLLNEVELSSERVRICSKGIYERVRWIRLVKFKGASLVRVGDILWKPLEILGDGEEWSLPDTNTIPSKSVKSLIKMITVRVANSFIVKKYLVTHTYDIYVSMAHLAHTYSTFR</sequence>
<name>A0A8T0F8F6_ARGBR</name>
<dbReference type="AlphaFoldDB" id="A0A8T0F8F6"/>
<accession>A0A8T0F8F6</accession>
<reference evidence="1" key="1">
    <citation type="journal article" date="2020" name="bioRxiv">
        <title>Chromosome-level reference genome of the European wasp spider Argiope bruennichi: a resource for studies on range expansion and evolutionary adaptation.</title>
        <authorList>
            <person name="Sheffer M.M."/>
            <person name="Hoppe A."/>
            <person name="Krehenwinkel H."/>
            <person name="Uhl G."/>
            <person name="Kuss A.W."/>
            <person name="Jensen L."/>
            <person name="Jensen C."/>
            <person name="Gillespie R.G."/>
            <person name="Hoff K.J."/>
            <person name="Prost S."/>
        </authorList>
    </citation>
    <scope>NUCLEOTIDE SEQUENCE</scope>
</reference>
<evidence type="ECO:0000313" key="2">
    <source>
        <dbReference type="Proteomes" id="UP000807504"/>
    </source>
</evidence>
<comment type="caution">
    <text evidence="1">The sequence shown here is derived from an EMBL/GenBank/DDBJ whole genome shotgun (WGS) entry which is preliminary data.</text>
</comment>
<dbReference type="Proteomes" id="UP000807504">
    <property type="component" value="Unassembled WGS sequence"/>
</dbReference>
<dbReference type="EMBL" id="JABXBU010000015">
    <property type="protein sequence ID" value="KAF8787494.1"/>
    <property type="molecule type" value="Genomic_DNA"/>
</dbReference>
<gene>
    <name evidence="1" type="ORF">HNY73_009085</name>
</gene>
<reference evidence="1" key="2">
    <citation type="submission" date="2020-06" db="EMBL/GenBank/DDBJ databases">
        <authorList>
            <person name="Sheffer M."/>
        </authorList>
    </citation>
    <scope>NUCLEOTIDE SEQUENCE</scope>
</reference>
<organism evidence="1 2">
    <name type="scientific">Argiope bruennichi</name>
    <name type="common">Wasp spider</name>
    <name type="synonym">Aranea bruennichi</name>
    <dbReference type="NCBI Taxonomy" id="94029"/>
    <lineage>
        <taxon>Eukaryota</taxon>
        <taxon>Metazoa</taxon>
        <taxon>Ecdysozoa</taxon>
        <taxon>Arthropoda</taxon>
        <taxon>Chelicerata</taxon>
        <taxon>Arachnida</taxon>
        <taxon>Araneae</taxon>
        <taxon>Araneomorphae</taxon>
        <taxon>Entelegynae</taxon>
        <taxon>Araneoidea</taxon>
        <taxon>Araneidae</taxon>
        <taxon>Argiope</taxon>
    </lineage>
</organism>